<reference evidence="3" key="1">
    <citation type="journal article" date="2013" name="Stand. Genomic Sci.">
        <title>Complete genome sequence of Desulfocapsa sulfexigens, a marine deltaproteobacterium specialized in disproportionating inorganic sulfur compounds.</title>
        <authorList>
            <person name="Finster K.W."/>
            <person name="Kjeldsen K.U."/>
            <person name="Kube M."/>
            <person name="Reinhardt R."/>
            <person name="Mussmann M."/>
            <person name="Amann R."/>
            <person name="Schreiber L."/>
        </authorList>
    </citation>
    <scope>NUCLEOTIDE SEQUENCE [LARGE SCALE GENOMIC DNA]</scope>
    <source>
        <strain evidence="3">DSM 10523 / SB164P1</strain>
    </source>
</reference>
<dbReference type="OrthoDB" id="5431800at2"/>
<dbReference type="RefSeq" id="WP_015403399.1">
    <property type="nucleotide sequence ID" value="NC_020304.1"/>
</dbReference>
<keyword evidence="3" id="KW-1185">Reference proteome</keyword>
<dbReference type="Pfam" id="PF07238">
    <property type="entry name" value="PilZ"/>
    <property type="match status" value="1"/>
</dbReference>
<dbReference type="KEGG" id="dsf:UWK_01137"/>
<evidence type="ECO:0000259" key="1">
    <source>
        <dbReference type="Pfam" id="PF07238"/>
    </source>
</evidence>
<evidence type="ECO:0000313" key="2">
    <source>
        <dbReference type="EMBL" id="AGF77705.1"/>
    </source>
</evidence>
<dbReference type="AlphaFoldDB" id="M1PD71"/>
<feature type="domain" description="PilZ" evidence="1">
    <location>
        <begin position="6"/>
        <end position="74"/>
    </location>
</feature>
<dbReference type="Proteomes" id="UP000011721">
    <property type="component" value="Chromosome"/>
</dbReference>
<gene>
    <name evidence="2" type="ordered locus">UWK_01137</name>
</gene>
<accession>M1PD71</accession>
<dbReference type="SUPFAM" id="SSF141371">
    <property type="entry name" value="PilZ domain-like"/>
    <property type="match status" value="1"/>
</dbReference>
<dbReference type="GO" id="GO:0035438">
    <property type="term" value="F:cyclic-di-GMP binding"/>
    <property type="evidence" value="ECO:0007669"/>
    <property type="project" value="InterPro"/>
</dbReference>
<organism evidence="2 3">
    <name type="scientific">Desulfocapsa sulfexigens (strain DSM 10523 / SB164P1)</name>
    <dbReference type="NCBI Taxonomy" id="1167006"/>
    <lineage>
        <taxon>Bacteria</taxon>
        <taxon>Pseudomonadati</taxon>
        <taxon>Thermodesulfobacteriota</taxon>
        <taxon>Desulfobulbia</taxon>
        <taxon>Desulfobulbales</taxon>
        <taxon>Desulfocapsaceae</taxon>
        <taxon>Desulfocapsa</taxon>
    </lineage>
</organism>
<dbReference type="EMBL" id="CP003985">
    <property type="protein sequence ID" value="AGF77705.1"/>
    <property type="molecule type" value="Genomic_DNA"/>
</dbReference>
<sequence length="127" mass="14400">MSGDERRVHKRFSMRIQTKVTAETLSGKTPMMEYLTANISAGGAFIETNHPLPLASKVRIDFLLSLEDLQILKFILSLETLKSWKRERVWVRASGIVARCEANGMGIMFDENYQINPMDRPEGPENG</sequence>
<evidence type="ECO:0000313" key="3">
    <source>
        <dbReference type="Proteomes" id="UP000011721"/>
    </source>
</evidence>
<name>M1PD71_DESSD</name>
<proteinExistence type="predicted"/>
<dbReference type="HOGENOM" id="CLU_1967028_0_0_7"/>
<dbReference type="Gene3D" id="2.40.10.220">
    <property type="entry name" value="predicted glycosyltransferase like domains"/>
    <property type="match status" value="1"/>
</dbReference>
<protein>
    <submittedName>
        <fullName evidence="2">PilZ domain-containing protein</fullName>
    </submittedName>
</protein>
<dbReference type="InterPro" id="IPR009875">
    <property type="entry name" value="PilZ_domain"/>
</dbReference>